<dbReference type="Gene3D" id="1.10.357.10">
    <property type="entry name" value="Tetracycline Repressor, domain 2"/>
    <property type="match status" value="1"/>
</dbReference>
<dbReference type="SUPFAM" id="SSF46689">
    <property type="entry name" value="Homeodomain-like"/>
    <property type="match status" value="1"/>
</dbReference>
<dbReference type="InterPro" id="IPR009057">
    <property type="entry name" value="Homeodomain-like_sf"/>
</dbReference>
<dbReference type="InterPro" id="IPR039538">
    <property type="entry name" value="BetI_C"/>
</dbReference>
<dbReference type="Proteomes" id="UP001589693">
    <property type="component" value="Unassembled WGS sequence"/>
</dbReference>
<dbReference type="InterPro" id="IPR036271">
    <property type="entry name" value="Tet_transcr_reg_TetR-rel_C_sf"/>
</dbReference>
<organism evidence="7 8">
    <name type="scientific">Allokutzneria oryzae</name>
    <dbReference type="NCBI Taxonomy" id="1378989"/>
    <lineage>
        <taxon>Bacteria</taxon>
        <taxon>Bacillati</taxon>
        <taxon>Actinomycetota</taxon>
        <taxon>Actinomycetes</taxon>
        <taxon>Pseudonocardiales</taxon>
        <taxon>Pseudonocardiaceae</taxon>
        <taxon>Allokutzneria</taxon>
    </lineage>
</organism>
<dbReference type="EMBL" id="JBHLZU010000018">
    <property type="protein sequence ID" value="MFB9906778.1"/>
    <property type="molecule type" value="Genomic_DNA"/>
</dbReference>
<evidence type="ECO:0000256" key="4">
    <source>
        <dbReference type="ARBA" id="ARBA00023163"/>
    </source>
</evidence>
<feature type="DNA-binding region" description="H-T-H motif" evidence="5">
    <location>
        <begin position="31"/>
        <end position="50"/>
    </location>
</feature>
<accession>A0ABV6A2W8</accession>
<proteinExistence type="predicted"/>
<dbReference type="Pfam" id="PF00440">
    <property type="entry name" value="TetR_N"/>
    <property type="match status" value="1"/>
</dbReference>
<dbReference type="SUPFAM" id="SSF48498">
    <property type="entry name" value="Tetracyclin repressor-like, C-terminal domain"/>
    <property type="match status" value="1"/>
</dbReference>
<dbReference type="Pfam" id="PF13977">
    <property type="entry name" value="TetR_C_6"/>
    <property type="match status" value="1"/>
</dbReference>
<keyword evidence="8" id="KW-1185">Reference proteome</keyword>
<dbReference type="PROSITE" id="PS50977">
    <property type="entry name" value="HTH_TETR_2"/>
    <property type="match status" value="1"/>
</dbReference>
<name>A0ABV6A2W8_9PSEU</name>
<feature type="domain" description="HTH tetR-type" evidence="6">
    <location>
        <begin position="8"/>
        <end position="68"/>
    </location>
</feature>
<keyword evidence="1" id="KW-0678">Repressor</keyword>
<evidence type="ECO:0000256" key="3">
    <source>
        <dbReference type="ARBA" id="ARBA00023125"/>
    </source>
</evidence>
<evidence type="ECO:0000256" key="1">
    <source>
        <dbReference type="ARBA" id="ARBA00022491"/>
    </source>
</evidence>
<keyword evidence="4" id="KW-0804">Transcription</keyword>
<dbReference type="RefSeq" id="WP_377855634.1">
    <property type="nucleotide sequence ID" value="NZ_JBHLZU010000018.1"/>
</dbReference>
<comment type="caution">
    <text evidence="7">The sequence shown here is derived from an EMBL/GenBank/DDBJ whole genome shotgun (WGS) entry which is preliminary data.</text>
</comment>
<keyword evidence="2" id="KW-0805">Transcription regulation</keyword>
<evidence type="ECO:0000256" key="5">
    <source>
        <dbReference type="PROSITE-ProRule" id="PRU00335"/>
    </source>
</evidence>
<evidence type="ECO:0000259" key="6">
    <source>
        <dbReference type="PROSITE" id="PS50977"/>
    </source>
</evidence>
<evidence type="ECO:0000313" key="8">
    <source>
        <dbReference type="Proteomes" id="UP001589693"/>
    </source>
</evidence>
<keyword evidence="3 5" id="KW-0238">DNA-binding</keyword>
<protein>
    <submittedName>
        <fullName evidence="7">TetR/AcrR family transcriptional regulator</fullName>
    </submittedName>
</protein>
<evidence type="ECO:0000313" key="7">
    <source>
        <dbReference type="EMBL" id="MFB9906778.1"/>
    </source>
</evidence>
<dbReference type="InterPro" id="IPR001647">
    <property type="entry name" value="HTH_TetR"/>
</dbReference>
<sequence length="206" mass="23372">MPKQVDHEERRAAIAHALWSLAGDRGLDRVSLRDVAREAGMSLGQLQHYFGTREEMLFFTMDFISERSGERTRARIQELPEKTPYAIVHACLCEMLPLDAHARQGSLMSISYYIEALRNDRLREHARDGAGRLLALITGQLELARERREIPADRDPRREAMLIMSIADGLTSYCHLGLHTAEEALAMARSHLDRLFAAAPAHETKR</sequence>
<reference evidence="7 8" key="1">
    <citation type="submission" date="2024-09" db="EMBL/GenBank/DDBJ databases">
        <authorList>
            <person name="Sun Q."/>
            <person name="Mori K."/>
        </authorList>
    </citation>
    <scope>NUCLEOTIDE SEQUENCE [LARGE SCALE GENOMIC DNA]</scope>
    <source>
        <strain evidence="7 8">TBRC 7907</strain>
    </source>
</reference>
<dbReference type="PANTHER" id="PTHR47506:SF1">
    <property type="entry name" value="HTH-TYPE TRANSCRIPTIONAL REGULATOR YJDC"/>
    <property type="match status" value="1"/>
</dbReference>
<gene>
    <name evidence="7" type="ORF">ACFFQA_22820</name>
</gene>
<evidence type="ECO:0000256" key="2">
    <source>
        <dbReference type="ARBA" id="ARBA00023015"/>
    </source>
</evidence>
<dbReference type="PANTHER" id="PTHR47506">
    <property type="entry name" value="TRANSCRIPTIONAL REGULATORY PROTEIN"/>
    <property type="match status" value="1"/>
</dbReference>